<accession>A0AAU8FFD1</accession>
<dbReference type="PROSITE" id="PS51257">
    <property type="entry name" value="PROKAR_LIPOPROTEIN"/>
    <property type="match status" value="1"/>
</dbReference>
<proteinExistence type="predicted"/>
<dbReference type="Pfam" id="PF16403">
    <property type="entry name" value="Bact_surface_Ig-like"/>
    <property type="match status" value="1"/>
</dbReference>
<gene>
    <name evidence="3" type="ORF">ABV298_19885</name>
</gene>
<name>A0AAU8FFD1_9BACT</name>
<dbReference type="InterPro" id="IPR013783">
    <property type="entry name" value="Ig-like_fold"/>
</dbReference>
<feature type="chain" id="PRO_5043448327" evidence="1">
    <location>
        <begin position="20"/>
        <end position="211"/>
    </location>
</feature>
<dbReference type="EMBL" id="CP159289">
    <property type="protein sequence ID" value="XCH22591.1"/>
    <property type="molecule type" value="Genomic_DNA"/>
</dbReference>
<evidence type="ECO:0000256" key="1">
    <source>
        <dbReference type="SAM" id="SignalP"/>
    </source>
</evidence>
<feature type="signal peptide" evidence="1">
    <location>
        <begin position="1"/>
        <end position="19"/>
    </location>
</feature>
<dbReference type="RefSeq" id="WP_353717919.1">
    <property type="nucleotide sequence ID" value="NZ_CP159289.1"/>
</dbReference>
<sequence>MKKGIKLLMVALTLFAAFSCDEDKVTEGISTITYYPIITLKGDQWNVVKVGGTFTDAGATAKEGDKDIEVKVTGSVDTKTPGVYVIQYDAVNKDGYSSTEYRYVGVISNAAWGVDISGSYKRNAGAFGVSKVTKVAENLYRSDNVGGVAVPAPSDAVLFYYFDKGKLGVPYQLTPGNAFECTDATIKEGVSYSWVVINPGFGTALRTFEKQ</sequence>
<reference evidence="3" key="1">
    <citation type="submission" date="2024-06" db="EMBL/GenBank/DDBJ databases">
        <title>Sequencing and assembly of the genome of Dyadobacter sp. strain 676, a symbiont of Cyamopsis tetragonoloba.</title>
        <authorList>
            <person name="Guro P."/>
            <person name="Sazanova A."/>
            <person name="Kuznetsova I."/>
            <person name="Belimov A."/>
            <person name="Safronova V."/>
        </authorList>
    </citation>
    <scope>NUCLEOTIDE SEQUENCE</scope>
    <source>
        <strain evidence="3">676</strain>
    </source>
</reference>
<organism evidence="3">
    <name type="scientific">Dyadobacter sp. 676</name>
    <dbReference type="NCBI Taxonomy" id="3088362"/>
    <lineage>
        <taxon>Bacteria</taxon>
        <taxon>Pseudomonadati</taxon>
        <taxon>Bacteroidota</taxon>
        <taxon>Cytophagia</taxon>
        <taxon>Cytophagales</taxon>
        <taxon>Spirosomataceae</taxon>
        <taxon>Dyadobacter</taxon>
    </lineage>
</organism>
<dbReference type="Gene3D" id="2.60.40.10">
    <property type="entry name" value="Immunoglobulins"/>
    <property type="match status" value="1"/>
</dbReference>
<evidence type="ECO:0000313" key="3">
    <source>
        <dbReference type="EMBL" id="XCH22591.1"/>
    </source>
</evidence>
<protein>
    <submittedName>
        <fullName evidence="3">DUF5011 domain-containing protein</fullName>
    </submittedName>
</protein>
<keyword evidence="1" id="KW-0732">Signal</keyword>
<dbReference type="AlphaFoldDB" id="A0AAU8FFD1"/>
<dbReference type="InterPro" id="IPR032179">
    <property type="entry name" value="Cry22Aa_Ig-like"/>
</dbReference>
<evidence type="ECO:0000259" key="2">
    <source>
        <dbReference type="Pfam" id="PF16403"/>
    </source>
</evidence>
<feature type="domain" description="Pesticidal crystal protein Cry22Aa Ig-like" evidence="2">
    <location>
        <begin position="38"/>
        <end position="106"/>
    </location>
</feature>